<dbReference type="SUPFAM" id="SSF54106">
    <property type="entry name" value="LysM domain"/>
    <property type="match status" value="1"/>
</dbReference>
<sequence length="224" mass="25077">MDRLLFRIPIALFFFSVPFRIFAAGAQNPSIYSVQKGDTYYSLGKKFGVDYRKIMEWSGKKNGEPLIPGESLKIFKKGKEIPPGKLSTVKSSKRPQIAEDTADPLKPRLRFPLKTRAPFETPYNRLSFAPHKGILFKATRHNEVRPASAGKVAVVDEMDGYKKYVILEHKNGYSSVYANLKSVSVTEGETVDSDKIIGVLESGKGLYFQLNRGSTAVDPDLQIR</sequence>
<dbReference type="SMART" id="SM00257">
    <property type="entry name" value="LysM"/>
    <property type="match status" value="1"/>
</dbReference>
<keyword evidence="5" id="KW-1185">Reference proteome</keyword>
<evidence type="ECO:0000313" key="3">
    <source>
        <dbReference type="EMBL" id="MDV6234356.1"/>
    </source>
</evidence>
<dbReference type="Pfam" id="PF01476">
    <property type="entry name" value="LysM"/>
    <property type="match status" value="1"/>
</dbReference>
<name>A0A2N0BDD1_9LEPT</name>
<keyword evidence="1" id="KW-0732">Signal</keyword>
<dbReference type="EMBL" id="NPEF02000001">
    <property type="protein sequence ID" value="MDV6234356.1"/>
    <property type="molecule type" value="Genomic_DNA"/>
</dbReference>
<organism evidence="4">
    <name type="scientific">Leptospira ellisii</name>
    <dbReference type="NCBI Taxonomy" id="2023197"/>
    <lineage>
        <taxon>Bacteria</taxon>
        <taxon>Pseudomonadati</taxon>
        <taxon>Spirochaetota</taxon>
        <taxon>Spirochaetia</taxon>
        <taxon>Leptospirales</taxon>
        <taxon>Leptospiraceae</taxon>
        <taxon>Leptospira</taxon>
    </lineage>
</organism>
<dbReference type="GO" id="GO:0004222">
    <property type="term" value="F:metalloendopeptidase activity"/>
    <property type="evidence" value="ECO:0007669"/>
    <property type="project" value="TreeGrafter"/>
</dbReference>
<feature type="domain" description="LysM" evidence="2">
    <location>
        <begin position="30"/>
        <end position="74"/>
    </location>
</feature>
<dbReference type="Gene3D" id="2.70.70.10">
    <property type="entry name" value="Glucose Permease (Domain IIA)"/>
    <property type="match status" value="1"/>
</dbReference>
<dbReference type="CDD" id="cd00118">
    <property type="entry name" value="LysM"/>
    <property type="match status" value="1"/>
</dbReference>
<dbReference type="Proteomes" id="UP000232122">
    <property type="component" value="Unassembled WGS sequence"/>
</dbReference>
<accession>A0A2N0BDD1</accession>
<dbReference type="NCBIfam" id="NF047755">
    <property type="entry name" value="LIC_10271_M23"/>
    <property type="match status" value="1"/>
</dbReference>
<dbReference type="InterPro" id="IPR036779">
    <property type="entry name" value="LysM_dom_sf"/>
</dbReference>
<dbReference type="CDD" id="cd12797">
    <property type="entry name" value="M23_peptidase"/>
    <property type="match status" value="1"/>
</dbReference>
<protein>
    <submittedName>
        <fullName evidence="3">LysM peptidoglycan-binding domain-containing M23 family metallopeptidase</fullName>
    </submittedName>
    <submittedName>
        <fullName evidence="4">Peptidase M23</fullName>
    </submittedName>
</protein>
<proteinExistence type="predicted"/>
<dbReference type="OrthoDB" id="344303at2"/>
<evidence type="ECO:0000313" key="5">
    <source>
        <dbReference type="Proteomes" id="UP000232122"/>
    </source>
</evidence>
<dbReference type="RefSeq" id="WP_100746532.1">
    <property type="nucleotide sequence ID" value="NZ_NPEF02000001.1"/>
</dbReference>
<gene>
    <name evidence="3" type="ORF">CH379_001770</name>
    <name evidence="4" type="ORF">CH379_02165</name>
</gene>
<dbReference type="PANTHER" id="PTHR21666:SF289">
    <property type="entry name" value="L-ALA--D-GLU ENDOPEPTIDASE"/>
    <property type="match status" value="1"/>
</dbReference>
<comment type="caution">
    <text evidence="4">The sequence shown here is derived from an EMBL/GenBank/DDBJ whole genome shotgun (WGS) entry which is preliminary data.</text>
</comment>
<dbReference type="PANTHER" id="PTHR21666">
    <property type="entry name" value="PEPTIDASE-RELATED"/>
    <property type="match status" value="1"/>
</dbReference>
<dbReference type="AlphaFoldDB" id="A0A2N0BDD1"/>
<dbReference type="SUPFAM" id="SSF51261">
    <property type="entry name" value="Duplicated hybrid motif"/>
    <property type="match status" value="1"/>
</dbReference>
<dbReference type="InterPro" id="IPR018392">
    <property type="entry name" value="LysM"/>
</dbReference>
<evidence type="ECO:0000313" key="4">
    <source>
        <dbReference type="EMBL" id="PJZ94534.1"/>
    </source>
</evidence>
<dbReference type="EMBL" id="NPEF01000012">
    <property type="protein sequence ID" value="PJZ94534.1"/>
    <property type="molecule type" value="Genomic_DNA"/>
</dbReference>
<dbReference type="NCBIfam" id="NF047657">
    <property type="entry name" value="CellWlHdaseLepto"/>
    <property type="match status" value="1"/>
</dbReference>
<dbReference type="Gene3D" id="3.10.350.10">
    <property type="entry name" value="LysM domain"/>
    <property type="match status" value="1"/>
</dbReference>
<reference evidence="4" key="1">
    <citation type="submission" date="2017-07" db="EMBL/GenBank/DDBJ databases">
        <title>Leptospira spp. isolated from tropical soils.</title>
        <authorList>
            <person name="Thibeaux R."/>
            <person name="Iraola G."/>
            <person name="Ferres I."/>
            <person name="Bierque E."/>
            <person name="Girault D."/>
            <person name="Soupe-Gilbert M.-E."/>
            <person name="Picardeau M."/>
            <person name="Goarant C."/>
        </authorList>
    </citation>
    <scope>NUCLEOTIDE SEQUENCE [LARGE SCALE GENOMIC DNA]</scope>
    <source>
        <strain evidence="4">ATI7-C-A5</strain>
    </source>
</reference>
<reference evidence="3" key="3">
    <citation type="submission" date="2023-10" db="EMBL/GenBank/DDBJ databases">
        <authorList>
            <person name="Picardeau M."/>
            <person name="Thibeaux R."/>
        </authorList>
    </citation>
    <scope>NUCLEOTIDE SEQUENCE</scope>
    <source>
        <strain evidence="3">ATI7-C-A5</strain>
    </source>
</reference>
<dbReference type="InterPro" id="IPR011055">
    <property type="entry name" value="Dup_hybrid_motif"/>
</dbReference>
<dbReference type="InterPro" id="IPR016047">
    <property type="entry name" value="M23ase_b-sheet_dom"/>
</dbReference>
<reference evidence="3 5" key="2">
    <citation type="journal article" date="2018" name="Microb. Genom.">
        <title>Deciphering the unexplored Leptospira diversity from soils uncovers genomic evolution to virulence.</title>
        <authorList>
            <person name="Thibeaux R."/>
            <person name="Iraola G."/>
            <person name="Ferres I."/>
            <person name="Bierque E."/>
            <person name="Girault D."/>
            <person name="Soupe-Gilbert M.E."/>
            <person name="Picardeau M."/>
            <person name="Goarant C."/>
        </authorList>
    </citation>
    <scope>NUCLEOTIDE SEQUENCE [LARGE SCALE GENOMIC DNA]</scope>
    <source>
        <strain evidence="3 5">ATI7-C-A5</strain>
    </source>
</reference>
<dbReference type="InterPro" id="IPR050570">
    <property type="entry name" value="Cell_wall_metabolism_enzyme"/>
</dbReference>
<evidence type="ECO:0000256" key="1">
    <source>
        <dbReference type="ARBA" id="ARBA00022729"/>
    </source>
</evidence>
<evidence type="ECO:0000259" key="2">
    <source>
        <dbReference type="PROSITE" id="PS51782"/>
    </source>
</evidence>
<dbReference type="Pfam" id="PF01551">
    <property type="entry name" value="Peptidase_M23"/>
    <property type="match status" value="1"/>
</dbReference>
<accession>A0A2N0BLY8</accession>
<dbReference type="PROSITE" id="PS51782">
    <property type="entry name" value="LYSM"/>
    <property type="match status" value="1"/>
</dbReference>